<organism evidence="1 2">
    <name type="scientific">Galemys pyrenaicus</name>
    <name type="common">Iberian desman</name>
    <name type="synonym">Pyrenean desman</name>
    <dbReference type="NCBI Taxonomy" id="202257"/>
    <lineage>
        <taxon>Eukaryota</taxon>
        <taxon>Metazoa</taxon>
        <taxon>Chordata</taxon>
        <taxon>Craniata</taxon>
        <taxon>Vertebrata</taxon>
        <taxon>Euteleostomi</taxon>
        <taxon>Mammalia</taxon>
        <taxon>Eutheria</taxon>
        <taxon>Laurasiatheria</taxon>
        <taxon>Eulipotyphla</taxon>
        <taxon>Talpidae</taxon>
        <taxon>Galemys</taxon>
    </lineage>
</organism>
<evidence type="ECO:0000313" key="1">
    <source>
        <dbReference type="EMBL" id="KAG8506830.1"/>
    </source>
</evidence>
<comment type="caution">
    <text evidence="1">The sequence shown here is derived from an EMBL/GenBank/DDBJ whole genome shotgun (WGS) entry which is preliminary data.</text>
</comment>
<name>A0A8J5ZY40_GALPY</name>
<protein>
    <submittedName>
        <fullName evidence="1">Uncharacterized protein</fullName>
    </submittedName>
</protein>
<feature type="non-terminal residue" evidence="1">
    <location>
        <position position="1"/>
    </location>
</feature>
<keyword evidence="2" id="KW-1185">Reference proteome</keyword>
<dbReference type="AlphaFoldDB" id="A0A8J5ZY40"/>
<dbReference type="Proteomes" id="UP000700334">
    <property type="component" value="Unassembled WGS sequence"/>
</dbReference>
<sequence>ASIPPNVTSIVRTSHTESVTSVEGSQPRFTPLLSVEESKTTWQVNMSSFPPKPWKLPVFVPMSTWCKAMTEMTSTSESNHINSTSSTSPASTRCCPALELTGCRQGCGVALDSRRAQQLGPYYLSHYVHPIKLQNKEHGQGQLVWPPENASLQEVWLYQIKADEFKHMMTKKQLIPEGCEVKYIPNCSLPWTNSGP</sequence>
<reference evidence="1" key="1">
    <citation type="journal article" date="2021" name="Evol. Appl.">
        <title>The genome of the Pyrenean desman and the effects of bottlenecks and inbreeding on the genomic landscape of an endangered species.</title>
        <authorList>
            <person name="Escoda L."/>
            <person name="Castresana J."/>
        </authorList>
    </citation>
    <scope>NUCLEOTIDE SEQUENCE</scope>
    <source>
        <strain evidence="1">IBE-C5619</strain>
    </source>
</reference>
<accession>A0A8J5ZY40</accession>
<gene>
    <name evidence="1" type="ORF">J0S82_005229</name>
</gene>
<dbReference type="EMBL" id="JAGFMF010012145">
    <property type="protein sequence ID" value="KAG8506830.1"/>
    <property type="molecule type" value="Genomic_DNA"/>
</dbReference>
<evidence type="ECO:0000313" key="2">
    <source>
        <dbReference type="Proteomes" id="UP000700334"/>
    </source>
</evidence>
<proteinExistence type="predicted"/>
<dbReference type="Gene3D" id="3.30.60.300">
    <property type="match status" value="1"/>
</dbReference>